<dbReference type="GO" id="GO:0006567">
    <property type="term" value="P:L-threonine catabolic process"/>
    <property type="evidence" value="ECO:0007669"/>
    <property type="project" value="TreeGrafter"/>
</dbReference>
<feature type="region of interest" description="Disordered" evidence="4">
    <location>
        <begin position="28"/>
        <end position="68"/>
    </location>
</feature>
<sequence>MKDSRFSRAEFLGLTSLLAGSTLFPGRADAAPDGGTPSLRTVKSPGLAGVPAPDAGVAGTRTGPTAAGSQAEYEQLRQGCTASLPVRSTSDDGAEYARIGEWMQRQKLSSDVYGNGDFVQAFEKKIADLLGFEDACFMPTGTMAQLVALRIYADASNVRTVGVHPSSHHVLHEDDAYSVLHQLRAVYLGPWTRPLLAEDVANSRDVLGSVSVELPVRWLGGQLQTWEQLQELKRTCRDRKVKLHMDGARLWESQPFYGRSYADLCKGFDSVYVSFYKMVGGIGGAMLVGSRDFIKESRVWRHRHGGNLYHLAPLVASAAMRFDAALAAIPGYVKRAKALTALLAADSRVTVLPQPVQTNMFHVFLRGSPQAYNRQRDRIAREDRVWVAGGFGQTRVPGVVSTELQVSEGLGSISDADAARAFLRLLEAA</sequence>
<dbReference type="Gene3D" id="3.90.1150.10">
    <property type="entry name" value="Aspartate Aminotransferase, domain 1"/>
    <property type="match status" value="1"/>
</dbReference>
<reference evidence="6 7" key="1">
    <citation type="submission" date="2020-05" db="EMBL/GenBank/DDBJ databases">
        <authorList>
            <person name="Whitworth D."/>
        </authorList>
    </citation>
    <scope>NUCLEOTIDE SEQUENCE [LARGE SCALE GENOMIC DNA]</scope>
    <source>
        <strain evidence="6 7">CA046A</strain>
    </source>
</reference>
<protein>
    <submittedName>
        <fullName evidence="6">Beta-1,3-galactosyltransferase</fullName>
    </submittedName>
</protein>
<dbReference type="GO" id="GO:0006545">
    <property type="term" value="P:glycine biosynthetic process"/>
    <property type="evidence" value="ECO:0007669"/>
    <property type="project" value="TreeGrafter"/>
</dbReference>
<feature type="domain" description="Aromatic amino acid beta-eliminating lyase/threonine aldolase" evidence="5">
    <location>
        <begin position="106"/>
        <end position="363"/>
    </location>
</feature>
<accession>A0A7Y4JPL3</accession>
<dbReference type="InterPro" id="IPR001597">
    <property type="entry name" value="ArAA_b-elim_lyase/Thr_aldolase"/>
</dbReference>
<dbReference type="SUPFAM" id="SSF53383">
    <property type="entry name" value="PLP-dependent transferases"/>
    <property type="match status" value="1"/>
</dbReference>
<comment type="caution">
    <text evidence="6">The sequence shown here is derived from an EMBL/GenBank/DDBJ whole genome shotgun (WGS) entry which is preliminary data.</text>
</comment>
<comment type="cofactor">
    <cofactor evidence="1">
        <name>pyridoxal 5'-phosphate</name>
        <dbReference type="ChEBI" id="CHEBI:597326"/>
    </cofactor>
</comment>
<dbReference type="RefSeq" id="WP_171413058.1">
    <property type="nucleotide sequence ID" value="NZ_JABFJW010000037.1"/>
</dbReference>
<dbReference type="PANTHER" id="PTHR48097">
    <property type="entry name" value="L-THREONINE ALDOLASE-RELATED"/>
    <property type="match status" value="1"/>
</dbReference>
<evidence type="ECO:0000313" key="6">
    <source>
        <dbReference type="EMBL" id="NOK08835.1"/>
    </source>
</evidence>
<name>A0A7Y4JPL3_9BACT</name>
<dbReference type="AlphaFoldDB" id="A0A7Y4JPL3"/>
<proteinExistence type="inferred from homology"/>
<organism evidence="6 7">
    <name type="scientific">Corallococcus exercitus</name>
    <dbReference type="NCBI Taxonomy" id="2316736"/>
    <lineage>
        <taxon>Bacteria</taxon>
        <taxon>Pseudomonadati</taxon>
        <taxon>Myxococcota</taxon>
        <taxon>Myxococcia</taxon>
        <taxon>Myxococcales</taxon>
        <taxon>Cystobacterineae</taxon>
        <taxon>Myxococcaceae</taxon>
        <taxon>Corallococcus</taxon>
    </lineage>
</organism>
<dbReference type="InterPro" id="IPR015424">
    <property type="entry name" value="PyrdxlP-dep_Trfase"/>
</dbReference>
<evidence type="ECO:0000256" key="3">
    <source>
        <dbReference type="ARBA" id="ARBA00022898"/>
    </source>
</evidence>
<dbReference type="EMBL" id="JABFJW010000037">
    <property type="protein sequence ID" value="NOK08835.1"/>
    <property type="molecule type" value="Genomic_DNA"/>
</dbReference>
<dbReference type="Proteomes" id="UP000528460">
    <property type="component" value="Unassembled WGS sequence"/>
</dbReference>
<keyword evidence="3" id="KW-0663">Pyridoxal phosphate</keyword>
<dbReference type="GO" id="GO:0008732">
    <property type="term" value="F:L-allo-threonine aldolase activity"/>
    <property type="evidence" value="ECO:0007669"/>
    <property type="project" value="TreeGrafter"/>
</dbReference>
<evidence type="ECO:0000256" key="1">
    <source>
        <dbReference type="ARBA" id="ARBA00001933"/>
    </source>
</evidence>
<evidence type="ECO:0000259" key="5">
    <source>
        <dbReference type="Pfam" id="PF01212"/>
    </source>
</evidence>
<dbReference type="Gene3D" id="3.40.640.10">
    <property type="entry name" value="Type I PLP-dependent aspartate aminotransferase-like (Major domain)"/>
    <property type="match status" value="1"/>
</dbReference>
<dbReference type="Pfam" id="PF01212">
    <property type="entry name" value="Beta_elim_lyase"/>
    <property type="match status" value="1"/>
</dbReference>
<dbReference type="PANTHER" id="PTHR48097:SF9">
    <property type="entry name" value="L-THREONINE ALDOLASE"/>
    <property type="match status" value="1"/>
</dbReference>
<keyword evidence="6" id="KW-0328">Glycosyltransferase</keyword>
<dbReference type="GO" id="GO:0005829">
    <property type="term" value="C:cytosol"/>
    <property type="evidence" value="ECO:0007669"/>
    <property type="project" value="TreeGrafter"/>
</dbReference>
<keyword evidence="6" id="KW-0808">Transferase</keyword>
<dbReference type="InterPro" id="IPR015422">
    <property type="entry name" value="PyrdxlP-dep_Trfase_small"/>
</dbReference>
<evidence type="ECO:0000313" key="7">
    <source>
        <dbReference type="Proteomes" id="UP000528460"/>
    </source>
</evidence>
<dbReference type="GO" id="GO:0016757">
    <property type="term" value="F:glycosyltransferase activity"/>
    <property type="evidence" value="ECO:0007669"/>
    <property type="project" value="UniProtKB-KW"/>
</dbReference>
<evidence type="ECO:0000256" key="2">
    <source>
        <dbReference type="ARBA" id="ARBA00006966"/>
    </source>
</evidence>
<evidence type="ECO:0000256" key="4">
    <source>
        <dbReference type="SAM" id="MobiDB-lite"/>
    </source>
</evidence>
<comment type="similarity">
    <text evidence="2">Belongs to the threonine aldolase family.</text>
</comment>
<dbReference type="InterPro" id="IPR015421">
    <property type="entry name" value="PyrdxlP-dep_Trfase_major"/>
</dbReference>
<feature type="compositionally biased region" description="Low complexity" evidence="4">
    <location>
        <begin position="45"/>
        <end position="59"/>
    </location>
</feature>
<gene>
    <name evidence="6" type="ORF">HNS30_07290</name>
</gene>